<accession>A0ABS4H6M5</accession>
<dbReference type="Pfam" id="PF06810">
    <property type="entry name" value="Phage_scaffold"/>
    <property type="match status" value="1"/>
</dbReference>
<comment type="caution">
    <text evidence="3">The sequence shown here is derived from an EMBL/GenBank/DDBJ whole genome shotgun (WGS) entry which is preliminary data.</text>
</comment>
<dbReference type="RefSeq" id="WP_209852181.1">
    <property type="nucleotide sequence ID" value="NZ_CBCRVE010000004.1"/>
</dbReference>
<keyword evidence="1" id="KW-0175">Coiled coil</keyword>
<reference evidence="3 4" key="1">
    <citation type="submission" date="2021-03" db="EMBL/GenBank/DDBJ databases">
        <title>Genomic Encyclopedia of Type Strains, Phase IV (KMG-IV): sequencing the most valuable type-strain genomes for metagenomic binning, comparative biology and taxonomic classification.</title>
        <authorList>
            <person name="Goeker M."/>
        </authorList>
    </citation>
    <scope>NUCLEOTIDE SEQUENCE [LARGE SCALE GENOMIC DNA]</scope>
    <source>
        <strain evidence="3 4">DSM 23491</strain>
    </source>
</reference>
<keyword evidence="4" id="KW-1185">Reference proteome</keyword>
<evidence type="ECO:0000313" key="3">
    <source>
        <dbReference type="EMBL" id="MBP1938189.1"/>
    </source>
</evidence>
<feature type="region of interest" description="Disordered" evidence="2">
    <location>
        <begin position="181"/>
        <end position="216"/>
    </location>
</feature>
<evidence type="ECO:0008006" key="5">
    <source>
        <dbReference type="Google" id="ProtNLM"/>
    </source>
</evidence>
<organism evidence="3 4">
    <name type="scientific">Paenibacillus sediminis</name>
    <dbReference type="NCBI Taxonomy" id="664909"/>
    <lineage>
        <taxon>Bacteria</taxon>
        <taxon>Bacillati</taxon>
        <taxon>Bacillota</taxon>
        <taxon>Bacilli</taxon>
        <taxon>Bacillales</taxon>
        <taxon>Paenibacillaceae</taxon>
        <taxon>Paenibacillus</taxon>
    </lineage>
</organism>
<dbReference type="Proteomes" id="UP001519273">
    <property type="component" value="Unassembled WGS sequence"/>
</dbReference>
<proteinExistence type="predicted"/>
<protein>
    <recommendedName>
        <fullName evidence="5">Scaffolding protein</fullName>
    </recommendedName>
</protein>
<name>A0ABS4H6M5_9BACL</name>
<feature type="compositionally biased region" description="Basic and acidic residues" evidence="2">
    <location>
        <begin position="195"/>
        <end position="216"/>
    </location>
</feature>
<dbReference type="InterPro" id="IPR009636">
    <property type="entry name" value="SCAF"/>
</dbReference>
<evidence type="ECO:0000256" key="1">
    <source>
        <dbReference type="SAM" id="Coils"/>
    </source>
</evidence>
<feature type="coiled-coil region" evidence="1">
    <location>
        <begin position="67"/>
        <end position="109"/>
    </location>
</feature>
<evidence type="ECO:0000313" key="4">
    <source>
        <dbReference type="Proteomes" id="UP001519273"/>
    </source>
</evidence>
<gene>
    <name evidence="3" type="ORF">J2Z20_003108</name>
</gene>
<sequence length="232" mass="25432">MKNEQSHYYRYALNLQTFAEGDPEPIPEPPAEPEDKTFTQAELDQIVADRLARERKKTEKFADYDDIKAKLTALEQAEEERKKAELTEAERLAAELEEARKKAQEADERGATAITAANTRVINAEFRALAHENKIPADRVAAALKLADLSAITVDDDGNPQGVEDAVKALIAAHPYLAEQAKPKPIGGASGGGEPQEKTKEQLLKEAGDKARRTGKPEDFAAFAALKLKLES</sequence>
<evidence type="ECO:0000256" key="2">
    <source>
        <dbReference type="SAM" id="MobiDB-lite"/>
    </source>
</evidence>
<dbReference type="EMBL" id="JAGGKP010000011">
    <property type="protein sequence ID" value="MBP1938189.1"/>
    <property type="molecule type" value="Genomic_DNA"/>
</dbReference>